<proteinExistence type="predicted"/>
<feature type="transmembrane region" description="Helical" evidence="1">
    <location>
        <begin position="253"/>
        <end position="273"/>
    </location>
</feature>
<protein>
    <recommendedName>
        <fullName evidence="4">Prenyltransferase</fullName>
    </recommendedName>
</protein>
<comment type="caution">
    <text evidence="2">The sequence shown here is derived from an EMBL/GenBank/DDBJ whole genome shotgun (WGS) entry which is preliminary data.</text>
</comment>
<name>A0ABU3D6I4_9FLAO</name>
<feature type="transmembrane region" description="Helical" evidence="1">
    <location>
        <begin position="73"/>
        <end position="92"/>
    </location>
</feature>
<reference evidence="2 3" key="1">
    <citation type="submission" date="2023-09" db="EMBL/GenBank/DDBJ databases">
        <authorList>
            <person name="Rey-Velasco X."/>
        </authorList>
    </citation>
    <scope>NUCLEOTIDE SEQUENCE [LARGE SCALE GENOMIC DNA]</scope>
    <source>
        <strain evidence="2 3">F117</strain>
    </source>
</reference>
<evidence type="ECO:0000256" key="1">
    <source>
        <dbReference type="SAM" id="Phobius"/>
    </source>
</evidence>
<sequence length="274" mass="31460">MRHLKNLLALYINSSIHVALAVVSFSMVSFWKFQLLPDYKLLLFIFFGTITGYNFVKYAGIAKLHHLSLTRNLRIIQVFSFFCFLAGAYFLLLQPWRVLIISAILGVFTFLYAVPFWKGKANLRSLNGTKVFVIAVVWAGASVLLPLEQLYEVQSRDILLEFFQRLLLVLVLMLPFEIRDLRYDVLQLGTIPQRLGVKRTKILGYILLGMAVVSEAAKKHVLPANFFSLLMLSIITAILLYKSIIKQNIYFSSFWVEGIPIIWLIITILVMTLF</sequence>
<dbReference type="RefSeq" id="WP_311503482.1">
    <property type="nucleotide sequence ID" value="NZ_JAVRHK010000007.1"/>
</dbReference>
<dbReference type="EMBL" id="JAVRHK010000007">
    <property type="protein sequence ID" value="MDT0677144.1"/>
    <property type="molecule type" value="Genomic_DNA"/>
</dbReference>
<feature type="transmembrane region" description="Helical" evidence="1">
    <location>
        <begin position="224"/>
        <end position="241"/>
    </location>
</feature>
<feature type="transmembrane region" description="Helical" evidence="1">
    <location>
        <begin position="7"/>
        <end position="29"/>
    </location>
</feature>
<feature type="transmembrane region" description="Helical" evidence="1">
    <location>
        <begin position="129"/>
        <end position="147"/>
    </location>
</feature>
<evidence type="ECO:0000313" key="2">
    <source>
        <dbReference type="EMBL" id="MDT0677144.1"/>
    </source>
</evidence>
<feature type="transmembrane region" description="Helical" evidence="1">
    <location>
        <begin position="41"/>
        <end position="61"/>
    </location>
</feature>
<gene>
    <name evidence="2" type="ORF">RM539_11175</name>
</gene>
<evidence type="ECO:0008006" key="4">
    <source>
        <dbReference type="Google" id="ProtNLM"/>
    </source>
</evidence>
<feature type="transmembrane region" description="Helical" evidence="1">
    <location>
        <begin position="98"/>
        <end position="117"/>
    </location>
</feature>
<organism evidence="2 3">
    <name type="scientific">Autumnicola musiva</name>
    <dbReference type="NCBI Taxonomy" id="3075589"/>
    <lineage>
        <taxon>Bacteria</taxon>
        <taxon>Pseudomonadati</taxon>
        <taxon>Bacteroidota</taxon>
        <taxon>Flavobacteriia</taxon>
        <taxon>Flavobacteriales</taxon>
        <taxon>Flavobacteriaceae</taxon>
        <taxon>Autumnicola</taxon>
    </lineage>
</organism>
<accession>A0ABU3D6I4</accession>
<evidence type="ECO:0000313" key="3">
    <source>
        <dbReference type="Proteomes" id="UP001262582"/>
    </source>
</evidence>
<dbReference type="Proteomes" id="UP001262582">
    <property type="component" value="Unassembled WGS sequence"/>
</dbReference>
<keyword evidence="1" id="KW-0812">Transmembrane</keyword>
<keyword evidence="3" id="KW-1185">Reference proteome</keyword>
<keyword evidence="1" id="KW-1133">Transmembrane helix</keyword>
<keyword evidence="1" id="KW-0472">Membrane</keyword>